<proteinExistence type="predicted"/>
<reference evidence="2" key="1">
    <citation type="submission" date="2018-03" db="EMBL/GenBank/DDBJ databases">
        <authorList>
            <person name="Blom J."/>
        </authorList>
    </citation>
    <scope>NUCLEOTIDE SEQUENCE [LARGE SCALE GENOMIC DNA]</scope>
    <source>
        <strain evidence="2">KPC-SM-21</strain>
    </source>
</reference>
<dbReference type="Proteomes" id="UP000245974">
    <property type="component" value="Unassembled WGS sequence"/>
</dbReference>
<dbReference type="AlphaFoldDB" id="A0A2U3N2D1"/>
<keyword evidence="2" id="KW-1185">Reference proteome</keyword>
<dbReference type="InParanoid" id="A0A2U3N2D1"/>
<organism evidence="1 2">
    <name type="scientific">Acinetobacter stercoris</name>
    <dbReference type="NCBI Taxonomy" id="2126983"/>
    <lineage>
        <taxon>Bacteria</taxon>
        <taxon>Pseudomonadati</taxon>
        <taxon>Pseudomonadota</taxon>
        <taxon>Gammaproteobacteria</taxon>
        <taxon>Moraxellales</taxon>
        <taxon>Moraxellaceae</taxon>
        <taxon>Acinetobacter</taxon>
    </lineage>
</organism>
<gene>
    <name evidence="1" type="ORF">KPC_2943</name>
</gene>
<name>A0A2U3N2D1_9GAMM</name>
<protein>
    <submittedName>
        <fullName evidence="1">Uncharacterized protein</fullName>
    </submittedName>
</protein>
<dbReference type="EMBL" id="OOGT01000171">
    <property type="protein sequence ID" value="SPL71765.1"/>
    <property type="molecule type" value="Genomic_DNA"/>
</dbReference>
<sequence length="139" mass="16392">MNLKEKQTKWSIERPLFEAEFIHSHLLSFFNFNENTGDYEIKNEYENDADRQLAYDTLNTGWVMWLRAKRQIVPEGFVLLPKELNEELTYGKYCDALEGAFDCSFCHDGPMTWSRSYNELVKQFLAADESQEPHHDSNN</sequence>
<accession>A0A2U3N2D1</accession>
<evidence type="ECO:0000313" key="1">
    <source>
        <dbReference type="EMBL" id="SPL71765.1"/>
    </source>
</evidence>
<evidence type="ECO:0000313" key="2">
    <source>
        <dbReference type="Proteomes" id="UP000245974"/>
    </source>
</evidence>
<dbReference type="OrthoDB" id="6713458at2"/>